<feature type="compositionally biased region" description="Basic and acidic residues" evidence="1">
    <location>
        <begin position="7"/>
        <end position="40"/>
    </location>
</feature>
<dbReference type="Proteomes" id="UP000324832">
    <property type="component" value="Unassembled WGS sequence"/>
</dbReference>
<evidence type="ECO:0000313" key="2">
    <source>
        <dbReference type="EMBL" id="VVC90077.1"/>
    </source>
</evidence>
<organism evidence="2 3">
    <name type="scientific">Leptidea sinapis</name>
    <dbReference type="NCBI Taxonomy" id="189913"/>
    <lineage>
        <taxon>Eukaryota</taxon>
        <taxon>Metazoa</taxon>
        <taxon>Ecdysozoa</taxon>
        <taxon>Arthropoda</taxon>
        <taxon>Hexapoda</taxon>
        <taxon>Insecta</taxon>
        <taxon>Pterygota</taxon>
        <taxon>Neoptera</taxon>
        <taxon>Endopterygota</taxon>
        <taxon>Lepidoptera</taxon>
        <taxon>Glossata</taxon>
        <taxon>Ditrysia</taxon>
        <taxon>Papilionoidea</taxon>
        <taxon>Pieridae</taxon>
        <taxon>Dismorphiinae</taxon>
        <taxon>Leptidea</taxon>
    </lineage>
</organism>
<sequence length="133" mass="15418">MCCSSYKAEKRAGRSRREGRERCEGRDVREAREARGREETGALALAPPADVHHARRYNDMAPKRTYQSSSDSSTTCRVANFPLYFVDVFFEWPLFLPEFDNYKTRAHKTLDRKITAMDSKSPLTELDDDTLKY</sequence>
<gene>
    <name evidence="2" type="ORF">LSINAPIS_LOCUS3073</name>
</gene>
<reference evidence="2 3" key="1">
    <citation type="submission" date="2017-07" db="EMBL/GenBank/DDBJ databases">
        <authorList>
            <person name="Talla V."/>
            <person name="Backstrom N."/>
        </authorList>
    </citation>
    <scope>NUCLEOTIDE SEQUENCE [LARGE SCALE GENOMIC DNA]</scope>
</reference>
<protein>
    <submittedName>
        <fullName evidence="2">Uncharacterized protein</fullName>
    </submittedName>
</protein>
<accession>A0A5E4PVL3</accession>
<name>A0A5E4PVL3_9NEOP</name>
<feature type="region of interest" description="Disordered" evidence="1">
    <location>
        <begin position="1"/>
        <end position="48"/>
    </location>
</feature>
<dbReference type="AlphaFoldDB" id="A0A5E4PVL3"/>
<proteinExistence type="predicted"/>
<keyword evidence="3" id="KW-1185">Reference proteome</keyword>
<dbReference type="EMBL" id="FZQP02000693">
    <property type="protein sequence ID" value="VVC90077.1"/>
    <property type="molecule type" value="Genomic_DNA"/>
</dbReference>
<evidence type="ECO:0000256" key="1">
    <source>
        <dbReference type="SAM" id="MobiDB-lite"/>
    </source>
</evidence>
<evidence type="ECO:0000313" key="3">
    <source>
        <dbReference type="Proteomes" id="UP000324832"/>
    </source>
</evidence>